<dbReference type="OrthoDB" id="415532at2759"/>
<evidence type="ECO:0000313" key="3">
    <source>
        <dbReference type="EMBL" id="KAA6412092.1"/>
    </source>
</evidence>
<proteinExistence type="predicted"/>
<evidence type="ECO:0000313" key="4">
    <source>
        <dbReference type="Proteomes" id="UP000324767"/>
    </source>
</evidence>
<dbReference type="InterPro" id="IPR049192">
    <property type="entry name" value="DUF4246_C"/>
</dbReference>
<dbReference type="AlphaFoldDB" id="A0A5M8PSY7"/>
<organism evidence="3 4">
    <name type="scientific">Lasallia pustulata</name>
    <dbReference type="NCBI Taxonomy" id="136370"/>
    <lineage>
        <taxon>Eukaryota</taxon>
        <taxon>Fungi</taxon>
        <taxon>Dikarya</taxon>
        <taxon>Ascomycota</taxon>
        <taxon>Pezizomycotina</taxon>
        <taxon>Lecanoromycetes</taxon>
        <taxon>OSLEUM clade</taxon>
        <taxon>Umbilicariomycetidae</taxon>
        <taxon>Umbilicariales</taxon>
        <taxon>Umbilicariaceae</taxon>
        <taxon>Lasallia</taxon>
    </lineage>
</organism>
<gene>
    <name evidence="3" type="ORF">FRX48_04242</name>
</gene>
<dbReference type="PANTHER" id="PTHR33119">
    <property type="entry name" value="IFI3P"/>
    <property type="match status" value="1"/>
</dbReference>
<protein>
    <recommendedName>
        <fullName evidence="2">DUF4246 domain-containing protein</fullName>
    </recommendedName>
</protein>
<feature type="region of interest" description="Disordered" evidence="1">
    <location>
        <begin position="24"/>
        <end position="45"/>
    </location>
</feature>
<reference evidence="3 4" key="1">
    <citation type="submission" date="2019-09" db="EMBL/GenBank/DDBJ databases">
        <title>The hologenome of the rock-dwelling lichen Lasallia pustulata.</title>
        <authorList>
            <person name="Greshake Tzovaras B."/>
            <person name="Segers F."/>
            <person name="Bicker A."/>
            <person name="Dal Grande F."/>
            <person name="Otte J."/>
            <person name="Hankeln T."/>
            <person name="Schmitt I."/>
            <person name="Ebersberger I."/>
        </authorList>
    </citation>
    <scope>NUCLEOTIDE SEQUENCE [LARGE SCALE GENOMIC DNA]</scope>
    <source>
        <strain evidence="3">A1-1</strain>
    </source>
</reference>
<dbReference type="Proteomes" id="UP000324767">
    <property type="component" value="Unassembled WGS sequence"/>
</dbReference>
<feature type="domain" description="DUF4246" evidence="2">
    <location>
        <begin position="37"/>
        <end position="181"/>
    </location>
</feature>
<dbReference type="PANTHER" id="PTHR33119:SF1">
    <property type="entry name" value="FE2OG DIOXYGENASE DOMAIN-CONTAINING PROTEIN"/>
    <property type="match status" value="1"/>
</dbReference>
<comment type="caution">
    <text evidence="3">The sequence shown here is derived from an EMBL/GenBank/DDBJ whole genome shotgun (WGS) entry which is preliminary data.</text>
</comment>
<sequence>MARFPGPFPRLAVRRSEEGVLEHRAANDPAHHGNRTQPQKPRYDGEGWHLQRRMNERICATATYAYSTHNITSASLSLRRRINAKEAMLAKGYIQSPLWAPEIYGARSGDPVIQHMDDITISENRLITYPNTFQMRLLPIELADKSKPDHVKLLTLHLIDPNRRMMSTAMVPSQRRDWWAREVRAGNARLWRLPAKVWATIVEMVEGYPIGMEEGEEIRREFEAESKRAREKYTKAMIDYLEWELDWEDDDWVYV</sequence>
<dbReference type="Pfam" id="PF14033">
    <property type="entry name" value="DUF4246"/>
    <property type="match status" value="1"/>
</dbReference>
<dbReference type="InterPro" id="IPR025340">
    <property type="entry name" value="DUF4246"/>
</dbReference>
<evidence type="ECO:0000259" key="2">
    <source>
        <dbReference type="Pfam" id="PF14033"/>
    </source>
</evidence>
<evidence type="ECO:0000256" key="1">
    <source>
        <dbReference type="SAM" id="MobiDB-lite"/>
    </source>
</evidence>
<accession>A0A5M8PSY7</accession>
<name>A0A5M8PSY7_9LECA</name>
<dbReference type="EMBL" id="VXIT01000006">
    <property type="protein sequence ID" value="KAA6412092.1"/>
    <property type="molecule type" value="Genomic_DNA"/>
</dbReference>